<gene>
    <name evidence="10" type="ORF">PM10SUCC1_24740</name>
</gene>
<dbReference type="PANTHER" id="PTHR46323">
    <property type="entry name" value="BETA-GALACTOSIDASE"/>
    <property type="match status" value="1"/>
</dbReference>
<dbReference type="Pfam" id="PF02929">
    <property type="entry name" value="Bgal_small_N"/>
    <property type="match status" value="1"/>
</dbReference>
<sequence>MLDWENEGLLHKNRLNPRAHFFTYDSREKALSNQPGDSKGFKLLNGMWKFSYYENPLLVPKEFYSEDFDNSSWDRLEVPSCWQLKGYGQMQYTDEGYPFTVNAPHVPSENPTGLYSRDFYMSTEELSGETIIRFDGVDSIFYLYINGNEVGMSKGSRLTAEFDISSFVKEGRNKIDVKVLQWSEASYIEDQDMWWLSGIFRDVFLISRERVHIEDLTIRTDLDADYRDAQLNVDMAVAGKTQEEIKVTYTLLDRDERIVHSEERSYPAGNSSISTTFDVANPRKWSAEDPYLYKLLIEMSVGETREVICQRVGFRTIEVKGNKFYLNGRYFMIKGVNRHDHDPRNGRTVSKERIKRDLILMKQHNINAVRTSHYPNEPYFYDLCDELGLYVMAETDLEAHGFMWVEDLSRLSCNPSWRDAYVDRIERAVHREKNHPSIIFWSLGNESGFGDNFRAMAARCRELDSTRPIHYEEDREAEVVDIISTMYSSTEKMDGFGQEENSKPRLICEYAHAMGNGPGGLKEYQDVFYKYENIQGGFVWEWIDHGIYMEDEEGRPYYAYGGDYGDYPNNSNFCIDGLVFPDQTPSPGLKEYKKVIEPVKISPLNMEEGRVEVKNMLDFTPLDIFTLKWEVCAGEEILLSGSQDLEAILPQESADLTLDIASVRALVKNTDHWLNMYVVTRSSTPWAEAGHEVTREQIKLPIYREEEYSSPIVNLPLNVEEEDHALTVTGHEFSITFCKVRGKLLSYKLNEREVIERSPAFNMWRAPIDNDMYVKKIWDKKYFKHTAESVFSVDYNIEDKFVEVTTTTRVAPPVFEYGYDITYIYRIYNSGILEVSLKGVPKNEFPAMLPKLGLQLGIKGDYSKTAWYGRGEGESYCDSKLANLLGVYRMDVEGLFTNYVYPQENGNRTDTMWVSLTTNKGDGLFIKGSRPIDFSAHYYTTEDLETATHQNKLRKREFITLNLDYAQNGLGSNSCGQEQLPQYKLEAKEFDYSLLFVPFSKDQIDEVALNSKYTV</sequence>
<dbReference type="RefSeq" id="WP_281836369.1">
    <property type="nucleotide sequence ID" value="NZ_BSDY01000011.1"/>
</dbReference>
<dbReference type="PROSITE" id="PS00608">
    <property type="entry name" value="GLYCOSYL_HYDROL_F2_2"/>
    <property type="match status" value="1"/>
</dbReference>
<dbReference type="SMART" id="SM01038">
    <property type="entry name" value="Bgal_small_N"/>
    <property type="match status" value="1"/>
</dbReference>
<dbReference type="SUPFAM" id="SSF51445">
    <property type="entry name" value="(Trans)glycosidases"/>
    <property type="match status" value="1"/>
</dbReference>
<evidence type="ECO:0000256" key="8">
    <source>
        <dbReference type="RuleBase" id="RU361154"/>
    </source>
</evidence>
<keyword evidence="11" id="KW-1185">Reference proteome</keyword>
<organism evidence="10 11">
    <name type="scientific">Propionigenium maris DSM 9537</name>
    <dbReference type="NCBI Taxonomy" id="1123000"/>
    <lineage>
        <taxon>Bacteria</taxon>
        <taxon>Fusobacteriati</taxon>
        <taxon>Fusobacteriota</taxon>
        <taxon>Fusobacteriia</taxon>
        <taxon>Fusobacteriales</taxon>
        <taxon>Fusobacteriaceae</taxon>
        <taxon>Propionigenium</taxon>
    </lineage>
</organism>
<evidence type="ECO:0000313" key="11">
    <source>
        <dbReference type="Proteomes" id="UP001144471"/>
    </source>
</evidence>
<dbReference type="Proteomes" id="UP001144471">
    <property type="component" value="Unassembled WGS sequence"/>
</dbReference>
<dbReference type="EMBL" id="BSDY01000011">
    <property type="protein sequence ID" value="GLI56960.1"/>
    <property type="molecule type" value="Genomic_DNA"/>
</dbReference>
<dbReference type="InterPro" id="IPR013783">
    <property type="entry name" value="Ig-like_fold"/>
</dbReference>
<dbReference type="FunFam" id="3.20.20.80:FF:000018">
    <property type="entry name" value="Beta-galactosidase"/>
    <property type="match status" value="1"/>
</dbReference>
<evidence type="ECO:0000256" key="6">
    <source>
        <dbReference type="ARBA" id="ARBA00023295"/>
    </source>
</evidence>
<dbReference type="NCBIfam" id="NF007666">
    <property type="entry name" value="PRK10340.1"/>
    <property type="match status" value="1"/>
</dbReference>
<dbReference type="InterPro" id="IPR014718">
    <property type="entry name" value="GH-type_carb-bd"/>
</dbReference>
<reference evidence="10" key="1">
    <citation type="submission" date="2022-12" db="EMBL/GenBank/DDBJ databases">
        <title>Reference genome sequencing for broad-spectrum identification of bacterial and archaeal isolates by mass spectrometry.</title>
        <authorList>
            <person name="Sekiguchi Y."/>
            <person name="Tourlousse D.M."/>
        </authorList>
    </citation>
    <scope>NUCLEOTIDE SEQUENCE</scope>
    <source>
        <strain evidence="10">10succ1</strain>
    </source>
</reference>
<evidence type="ECO:0000256" key="5">
    <source>
        <dbReference type="ARBA" id="ARBA00022801"/>
    </source>
</evidence>
<feature type="domain" description="Beta galactosidase small chain/" evidence="9">
    <location>
        <begin position="727"/>
        <end position="997"/>
    </location>
</feature>
<proteinExistence type="inferred from homology"/>
<dbReference type="Gene3D" id="3.20.20.80">
    <property type="entry name" value="Glycosidases"/>
    <property type="match status" value="1"/>
</dbReference>
<dbReference type="SUPFAM" id="SSF74650">
    <property type="entry name" value="Galactose mutarotase-like"/>
    <property type="match status" value="1"/>
</dbReference>
<dbReference type="GO" id="GO:0004565">
    <property type="term" value="F:beta-galactosidase activity"/>
    <property type="evidence" value="ECO:0007669"/>
    <property type="project" value="UniProtKB-EC"/>
</dbReference>
<dbReference type="InterPro" id="IPR006102">
    <property type="entry name" value="Ig-like_GH2"/>
</dbReference>
<dbReference type="GO" id="GO:0005990">
    <property type="term" value="P:lactose catabolic process"/>
    <property type="evidence" value="ECO:0007669"/>
    <property type="project" value="TreeGrafter"/>
</dbReference>
<comment type="similarity">
    <text evidence="2 8">Belongs to the glycosyl hydrolase 2 family.</text>
</comment>
<dbReference type="InterPro" id="IPR032312">
    <property type="entry name" value="LacZ_4"/>
</dbReference>
<dbReference type="InterPro" id="IPR008979">
    <property type="entry name" value="Galactose-bd-like_sf"/>
</dbReference>
<dbReference type="Gene3D" id="2.70.98.10">
    <property type="match status" value="1"/>
</dbReference>
<dbReference type="Pfam" id="PF16353">
    <property type="entry name" value="LacZ_4"/>
    <property type="match status" value="1"/>
</dbReference>
<dbReference type="InterPro" id="IPR017853">
    <property type="entry name" value="GH"/>
</dbReference>
<accession>A0A9W6LPI4</accession>
<dbReference type="EC" id="3.2.1.23" evidence="3 8"/>
<dbReference type="SUPFAM" id="SSF49303">
    <property type="entry name" value="beta-Galactosidase/glucuronidase domain"/>
    <property type="match status" value="2"/>
</dbReference>
<dbReference type="InterPro" id="IPR011013">
    <property type="entry name" value="Gal_mutarotase_sf_dom"/>
</dbReference>
<dbReference type="Pfam" id="PF02837">
    <property type="entry name" value="Glyco_hydro_2_N"/>
    <property type="match status" value="1"/>
</dbReference>
<dbReference type="GO" id="GO:0030246">
    <property type="term" value="F:carbohydrate binding"/>
    <property type="evidence" value="ECO:0007669"/>
    <property type="project" value="InterPro"/>
</dbReference>
<comment type="catalytic activity">
    <reaction evidence="1 8">
        <text>Hydrolysis of terminal non-reducing beta-D-galactose residues in beta-D-galactosides.</text>
        <dbReference type="EC" id="3.2.1.23"/>
    </reaction>
</comment>
<evidence type="ECO:0000256" key="4">
    <source>
        <dbReference type="ARBA" id="ARBA00013303"/>
    </source>
</evidence>
<dbReference type="InterPro" id="IPR006101">
    <property type="entry name" value="Glyco_hydro_2"/>
</dbReference>
<dbReference type="PANTHER" id="PTHR46323:SF2">
    <property type="entry name" value="BETA-GALACTOSIDASE"/>
    <property type="match status" value="1"/>
</dbReference>
<dbReference type="PROSITE" id="PS00719">
    <property type="entry name" value="GLYCOSYL_HYDROL_F2_1"/>
    <property type="match status" value="1"/>
</dbReference>
<dbReference type="InterPro" id="IPR036156">
    <property type="entry name" value="Beta-gal/glucu_dom_sf"/>
</dbReference>
<dbReference type="Pfam" id="PF00703">
    <property type="entry name" value="Glyco_hydro_2"/>
    <property type="match status" value="1"/>
</dbReference>
<evidence type="ECO:0000313" key="10">
    <source>
        <dbReference type="EMBL" id="GLI56960.1"/>
    </source>
</evidence>
<protein>
    <recommendedName>
        <fullName evidence="4 8">Beta-galactosidase</fullName>
        <ecNumber evidence="3 8">3.2.1.23</ecNumber>
    </recommendedName>
    <alternativeName>
        <fullName evidence="7 8">Lactase</fullName>
    </alternativeName>
</protein>
<dbReference type="InterPro" id="IPR050347">
    <property type="entry name" value="Bact_Beta-galactosidase"/>
</dbReference>
<comment type="caution">
    <text evidence="10">The sequence shown here is derived from an EMBL/GenBank/DDBJ whole genome shotgun (WGS) entry which is preliminary data.</text>
</comment>
<evidence type="ECO:0000256" key="7">
    <source>
        <dbReference type="ARBA" id="ARBA00032230"/>
    </source>
</evidence>
<keyword evidence="6 8" id="KW-0326">Glycosidase</keyword>
<evidence type="ECO:0000256" key="3">
    <source>
        <dbReference type="ARBA" id="ARBA00012756"/>
    </source>
</evidence>
<dbReference type="InterPro" id="IPR023230">
    <property type="entry name" value="Glyco_hydro_2_CS"/>
</dbReference>
<dbReference type="InterPro" id="IPR004199">
    <property type="entry name" value="B-gal_small/dom_5"/>
</dbReference>
<evidence type="ECO:0000256" key="2">
    <source>
        <dbReference type="ARBA" id="ARBA00007401"/>
    </source>
</evidence>
<keyword evidence="5 8" id="KW-0378">Hydrolase</keyword>
<dbReference type="InterPro" id="IPR006103">
    <property type="entry name" value="Glyco_hydro_2_cat"/>
</dbReference>
<dbReference type="SUPFAM" id="SSF49785">
    <property type="entry name" value="Galactose-binding domain-like"/>
    <property type="match status" value="1"/>
</dbReference>
<name>A0A9W6LPI4_9FUSO</name>
<dbReference type="Gene3D" id="2.60.120.260">
    <property type="entry name" value="Galactose-binding domain-like"/>
    <property type="match status" value="1"/>
</dbReference>
<evidence type="ECO:0000256" key="1">
    <source>
        <dbReference type="ARBA" id="ARBA00001412"/>
    </source>
</evidence>
<dbReference type="AlphaFoldDB" id="A0A9W6LPI4"/>
<dbReference type="PRINTS" id="PR00132">
    <property type="entry name" value="GLHYDRLASE2"/>
</dbReference>
<dbReference type="GO" id="GO:0009341">
    <property type="term" value="C:beta-galactosidase complex"/>
    <property type="evidence" value="ECO:0007669"/>
    <property type="project" value="InterPro"/>
</dbReference>
<dbReference type="InterPro" id="IPR006104">
    <property type="entry name" value="Glyco_hydro_2_N"/>
</dbReference>
<dbReference type="Gene3D" id="2.60.40.10">
    <property type="entry name" value="Immunoglobulins"/>
    <property type="match status" value="2"/>
</dbReference>
<dbReference type="Pfam" id="PF02836">
    <property type="entry name" value="Glyco_hydro_2_C"/>
    <property type="match status" value="1"/>
</dbReference>
<dbReference type="InterPro" id="IPR023232">
    <property type="entry name" value="Glyco_hydro_2_AS"/>
</dbReference>
<evidence type="ECO:0000259" key="9">
    <source>
        <dbReference type="SMART" id="SM01038"/>
    </source>
</evidence>